<dbReference type="InterPro" id="IPR037294">
    <property type="entry name" value="ABC_BtuC-like"/>
</dbReference>
<dbReference type="Pfam" id="PF01032">
    <property type="entry name" value="FecCD"/>
    <property type="match status" value="1"/>
</dbReference>
<dbReference type="AlphaFoldDB" id="A0AAF0YRI4"/>
<feature type="transmembrane region" description="Helical" evidence="8">
    <location>
        <begin position="29"/>
        <end position="50"/>
    </location>
</feature>
<dbReference type="EMBL" id="CP136958">
    <property type="protein sequence ID" value="WOT02102.1"/>
    <property type="molecule type" value="Genomic_DNA"/>
</dbReference>
<accession>A0AAF0YRI4</accession>
<comment type="similarity">
    <text evidence="2">Belongs to the binding-protein-dependent transport system permease family. FecCD subfamily.</text>
</comment>
<feature type="transmembrane region" description="Helical" evidence="8">
    <location>
        <begin position="217"/>
        <end position="238"/>
    </location>
</feature>
<evidence type="ECO:0000256" key="6">
    <source>
        <dbReference type="ARBA" id="ARBA00022989"/>
    </source>
</evidence>
<proteinExistence type="inferred from homology"/>
<evidence type="ECO:0000256" key="4">
    <source>
        <dbReference type="ARBA" id="ARBA00022475"/>
    </source>
</evidence>
<dbReference type="SUPFAM" id="SSF81345">
    <property type="entry name" value="ABC transporter involved in vitamin B12 uptake, BtuC"/>
    <property type="match status" value="1"/>
</dbReference>
<dbReference type="RefSeq" id="WP_005391534.1">
    <property type="nucleotide sequence ID" value="NZ_CAMIHY010000040.1"/>
</dbReference>
<feature type="transmembrane region" description="Helical" evidence="8">
    <location>
        <begin position="308"/>
        <end position="328"/>
    </location>
</feature>
<evidence type="ECO:0000256" key="8">
    <source>
        <dbReference type="SAM" id="Phobius"/>
    </source>
</evidence>
<keyword evidence="6 8" id="KW-1133">Transmembrane helix</keyword>
<keyword evidence="4" id="KW-1003">Cell membrane</keyword>
<dbReference type="GO" id="GO:0022857">
    <property type="term" value="F:transmembrane transporter activity"/>
    <property type="evidence" value="ECO:0007669"/>
    <property type="project" value="InterPro"/>
</dbReference>
<keyword evidence="5 8" id="KW-0812">Transmembrane</keyword>
<evidence type="ECO:0000256" key="3">
    <source>
        <dbReference type="ARBA" id="ARBA00022448"/>
    </source>
</evidence>
<evidence type="ECO:0000313" key="10">
    <source>
        <dbReference type="Proteomes" id="UP000234560"/>
    </source>
</evidence>
<reference evidence="9" key="1">
    <citation type="submission" date="2017-12" db="EMBL/GenBank/DDBJ databases">
        <authorList>
            <person name="Thomas-White K."/>
            <person name="Wolfe A.J."/>
        </authorList>
    </citation>
    <scope>NUCLEOTIDE SEQUENCE</scope>
    <source>
        <strain evidence="9">UMB0763</strain>
    </source>
</reference>
<dbReference type="GO" id="GO:0033214">
    <property type="term" value="P:siderophore-iron import into cell"/>
    <property type="evidence" value="ECO:0007669"/>
    <property type="project" value="TreeGrafter"/>
</dbReference>
<keyword evidence="7 8" id="KW-0472">Membrane</keyword>
<feature type="transmembrane region" description="Helical" evidence="8">
    <location>
        <begin position="334"/>
        <end position="351"/>
    </location>
</feature>
<evidence type="ECO:0000256" key="5">
    <source>
        <dbReference type="ARBA" id="ARBA00022692"/>
    </source>
</evidence>
<evidence type="ECO:0000256" key="1">
    <source>
        <dbReference type="ARBA" id="ARBA00004651"/>
    </source>
</evidence>
<dbReference type="GO" id="GO:0005886">
    <property type="term" value="C:plasma membrane"/>
    <property type="evidence" value="ECO:0007669"/>
    <property type="project" value="UniProtKB-SubCell"/>
</dbReference>
<evidence type="ECO:0000256" key="7">
    <source>
        <dbReference type="ARBA" id="ARBA00023136"/>
    </source>
</evidence>
<dbReference type="KEGG" id="cpyr:CYJ47_12785"/>
<gene>
    <name evidence="9" type="ORF">CYJ47_12785</name>
</gene>
<dbReference type="InterPro" id="IPR000522">
    <property type="entry name" value="ABC_transptr_permease_BtuC"/>
</dbReference>
<dbReference type="PANTHER" id="PTHR30472">
    <property type="entry name" value="FERRIC ENTEROBACTIN TRANSPORT SYSTEM PERMEASE PROTEIN"/>
    <property type="match status" value="1"/>
</dbReference>
<name>A0AAF0YRI4_9CORY</name>
<dbReference type="Proteomes" id="UP000234560">
    <property type="component" value="Chromosome"/>
</dbReference>
<feature type="transmembrane region" description="Helical" evidence="8">
    <location>
        <begin position="176"/>
        <end position="196"/>
    </location>
</feature>
<feature type="transmembrane region" description="Helical" evidence="8">
    <location>
        <begin position="84"/>
        <end position="105"/>
    </location>
</feature>
<organism evidence="9 10">
    <name type="scientific">Corynebacterium pyruviciproducens</name>
    <dbReference type="NCBI Taxonomy" id="598660"/>
    <lineage>
        <taxon>Bacteria</taxon>
        <taxon>Bacillati</taxon>
        <taxon>Actinomycetota</taxon>
        <taxon>Actinomycetes</taxon>
        <taxon>Mycobacteriales</taxon>
        <taxon>Corynebacteriaceae</taxon>
        <taxon>Corynebacterium</taxon>
    </lineage>
</organism>
<evidence type="ECO:0000313" key="9">
    <source>
        <dbReference type="EMBL" id="WOT02102.1"/>
    </source>
</evidence>
<reference evidence="9" key="2">
    <citation type="submission" date="2023-10" db="EMBL/GenBank/DDBJ databases">
        <authorList>
            <person name="Choi B."/>
        </authorList>
    </citation>
    <scope>NUCLEOTIDE SEQUENCE</scope>
    <source>
        <strain evidence="9">UMB0763</strain>
    </source>
</reference>
<sequence length="361" mass="37018">MTHSPQNNSLQTITEDLTQQLTCQRRNRIARIVGSTGFFAVVAFACYLVLLGQGTVKMSPAEVLDVLRGGGTARQIAVVWDLRLPVALATMIVGAALGTAGAWTQTMARNPLASPDILGVTSGAAVLVVLGTVTVRPTWLEDLPMFWWRAGLAMVGAVAVLVVLTLLGGVGTSDKIVLIGFALSLMLQAVVSYLLLKAEILRAAETQTWLAGSTGFVRMNALIPLLVGLAPFIAIGLWCARDLPVLAHDDSSASSLGVNIKARRAALLIAATGVAAVVVSVVGPIGFIALIAPHLGRIVANTGTPSPMVSAAAGAALLGVCAVIAGFIPTSAPVGAVSSVIGGIALVGLVIKKMNKRGNNG</sequence>
<keyword evidence="3" id="KW-0813">Transport</keyword>
<evidence type="ECO:0000256" key="2">
    <source>
        <dbReference type="ARBA" id="ARBA00007935"/>
    </source>
</evidence>
<dbReference type="PANTHER" id="PTHR30472:SF37">
    <property type="entry name" value="FE(3+) DICITRATE TRANSPORT SYSTEM PERMEASE PROTEIN FECD-RELATED"/>
    <property type="match status" value="1"/>
</dbReference>
<dbReference type="Gene3D" id="1.10.3470.10">
    <property type="entry name" value="ABC transporter involved in vitamin B12 uptake, BtuC"/>
    <property type="match status" value="1"/>
</dbReference>
<feature type="transmembrane region" description="Helical" evidence="8">
    <location>
        <begin position="117"/>
        <end position="135"/>
    </location>
</feature>
<feature type="transmembrane region" description="Helical" evidence="8">
    <location>
        <begin position="147"/>
        <end position="170"/>
    </location>
</feature>
<feature type="transmembrane region" description="Helical" evidence="8">
    <location>
        <begin position="265"/>
        <end position="296"/>
    </location>
</feature>
<protein>
    <submittedName>
        <fullName evidence="9">Iron ABC transporter permease</fullName>
    </submittedName>
</protein>
<comment type="subcellular location">
    <subcellularLocation>
        <location evidence="1">Cell membrane</location>
        <topology evidence="1">Multi-pass membrane protein</topology>
    </subcellularLocation>
</comment>